<comment type="caution">
    <text evidence="3">The sequence shown here is derived from an EMBL/GenBank/DDBJ whole genome shotgun (WGS) entry which is preliminary data.</text>
</comment>
<evidence type="ECO:0000313" key="3">
    <source>
        <dbReference type="EMBL" id="CAD7681111.1"/>
    </source>
</evidence>
<dbReference type="EMBL" id="CAJHUB010000751">
    <property type="protein sequence ID" value="CAD7681111.1"/>
    <property type="molecule type" value="Genomic_DNA"/>
</dbReference>
<reference evidence="3" key="1">
    <citation type="submission" date="2020-12" db="EMBL/GenBank/DDBJ databases">
        <authorList>
            <consortium name="Molecular Ecology Group"/>
        </authorList>
    </citation>
    <scope>NUCLEOTIDE SEQUENCE</scope>
    <source>
        <strain evidence="3">TBG_1078</strain>
    </source>
</reference>
<sequence length="123" mass="13928">MNERTQHSWPLRNSIALYHIKGIYPPRKSNGCKYLCSQLGSTHGFYKAAPALDKRQVHLCVFASIGKEPMYAKVVVALCTGFHKIDIEGKILQVVSCVCVIVKDYGKESQAKDTTEKYFKFKK</sequence>
<keyword evidence="2" id="KW-0687">Ribonucleoprotein</keyword>
<name>A0A811YWX9_NYCPR</name>
<evidence type="ECO:0000256" key="1">
    <source>
        <dbReference type="ARBA" id="ARBA00022980"/>
    </source>
</evidence>
<gene>
    <name evidence="3" type="ORF">NYPRO_LOCUS13903</name>
</gene>
<dbReference type="GO" id="GO:1990904">
    <property type="term" value="C:ribonucleoprotein complex"/>
    <property type="evidence" value="ECO:0007669"/>
    <property type="project" value="UniProtKB-KW"/>
</dbReference>
<keyword evidence="4" id="KW-1185">Reference proteome</keyword>
<proteinExistence type="predicted"/>
<keyword evidence="1" id="KW-0689">Ribosomal protein</keyword>
<dbReference type="Proteomes" id="UP000645828">
    <property type="component" value="Unassembled WGS sequence"/>
</dbReference>
<dbReference type="InterPro" id="IPR029064">
    <property type="entry name" value="Ribosomal_eL30-like_sf"/>
</dbReference>
<organism evidence="3 4">
    <name type="scientific">Nyctereutes procyonoides</name>
    <name type="common">Raccoon dog</name>
    <name type="synonym">Canis procyonoides</name>
    <dbReference type="NCBI Taxonomy" id="34880"/>
    <lineage>
        <taxon>Eukaryota</taxon>
        <taxon>Metazoa</taxon>
        <taxon>Chordata</taxon>
        <taxon>Craniata</taxon>
        <taxon>Vertebrata</taxon>
        <taxon>Euteleostomi</taxon>
        <taxon>Mammalia</taxon>
        <taxon>Eutheria</taxon>
        <taxon>Laurasiatheria</taxon>
        <taxon>Carnivora</taxon>
        <taxon>Caniformia</taxon>
        <taxon>Canidae</taxon>
        <taxon>Nyctereutes</taxon>
    </lineage>
</organism>
<dbReference type="Gene3D" id="3.30.1330.30">
    <property type="match status" value="2"/>
</dbReference>
<evidence type="ECO:0000313" key="4">
    <source>
        <dbReference type="Proteomes" id="UP000645828"/>
    </source>
</evidence>
<dbReference type="AlphaFoldDB" id="A0A811YWX9"/>
<evidence type="ECO:0000256" key="2">
    <source>
        <dbReference type="ARBA" id="ARBA00023274"/>
    </source>
</evidence>
<dbReference type="GO" id="GO:0005840">
    <property type="term" value="C:ribosome"/>
    <property type="evidence" value="ECO:0007669"/>
    <property type="project" value="UniProtKB-KW"/>
</dbReference>
<accession>A0A811YWX9</accession>
<dbReference type="SUPFAM" id="SSF55315">
    <property type="entry name" value="L30e-like"/>
    <property type="match status" value="1"/>
</dbReference>
<dbReference type="PANTHER" id="PTHR11843">
    <property type="entry name" value="40S RIBOSOMAL PROTEIN S12"/>
    <property type="match status" value="1"/>
</dbReference>
<protein>
    <submittedName>
        <fullName evidence="3">(raccoon dog) hypothetical protein</fullName>
    </submittedName>
</protein>